<evidence type="ECO:0000313" key="2">
    <source>
        <dbReference type="Proteomes" id="UP000260644"/>
    </source>
</evidence>
<gene>
    <name evidence="1" type="ORF">DVR12_12650</name>
</gene>
<sequence>MKNEEKQMKVLKLHPLMTISLLQMQIQRLLSCNVAVYVRHSLANAFDTLKDAGFEEEALVEYPIDETLSLREFEEEMEEKFNFSLELCSKDDKPFRNKSQHLFQISASTNITPERKDYQDISPELLNYLNSSRQFPSQNRW</sequence>
<organism evidence="1 2">
    <name type="scientific">Chitinophaga silvatica</name>
    <dbReference type="NCBI Taxonomy" id="2282649"/>
    <lineage>
        <taxon>Bacteria</taxon>
        <taxon>Pseudomonadati</taxon>
        <taxon>Bacteroidota</taxon>
        <taxon>Chitinophagia</taxon>
        <taxon>Chitinophagales</taxon>
        <taxon>Chitinophagaceae</taxon>
        <taxon>Chitinophaga</taxon>
    </lineage>
</organism>
<name>A0A3E1YAY6_9BACT</name>
<evidence type="ECO:0000313" key="1">
    <source>
        <dbReference type="EMBL" id="RFS22641.1"/>
    </source>
</evidence>
<dbReference type="EMBL" id="QPMM01000006">
    <property type="protein sequence ID" value="RFS22641.1"/>
    <property type="molecule type" value="Genomic_DNA"/>
</dbReference>
<keyword evidence="2" id="KW-1185">Reference proteome</keyword>
<dbReference type="Proteomes" id="UP000260644">
    <property type="component" value="Unassembled WGS sequence"/>
</dbReference>
<accession>A0A3E1YAY6</accession>
<reference evidence="1 2" key="1">
    <citation type="submission" date="2018-07" db="EMBL/GenBank/DDBJ databases">
        <title>Chitinophaga K2CV101002-2 sp. nov., isolated from a monsoon evergreen broad-leaved forest soil.</title>
        <authorList>
            <person name="Lv Y."/>
        </authorList>
    </citation>
    <scope>NUCLEOTIDE SEQUENCE [LARGE SCALE GENOMIC DNA]</scope>
    <source>
        <strain evidence="1 2">GDMCC 1.1288</strain>
    </source>
</reference>
<comment type="caution">
    <text evidence="1">The sequence shown here is derived from an EMBL/GenBank/DDBJ whole genome shotgun (WGS) entry which is preliminary data.</text>
</comment>
<protein>
    <submittedName>
        <fullName evidence="1">Uncharacterized protein</fullName>
    </submittedName>
</protein>
<dbReference type="AlphaFoldDB" id="A0A3E1YAY6"/>
<proteinExistence type="predicted"/>